<gene>
    <name evidence="2" type="ORF">Fcan01_21788</name>
</gene>
<keyword evidence="3" id="KW-1185">Reference proteome</keyword>
<protein>
    <recommendedName>
        <fullName evidence="4">WAP domain-containing protein</fullName>
    </recommendedName>
</protein>
<accession>A0A226DEV8</accession>
<evidence type="ECO:0000313" key="2">
    <source>
        <dbReference type="EMBL" id="OXA43508.1"/>
    </source>
</evidence>
<sequence>MPTPHSHFRLTPLLVTFIPLINLINGQGNMCGVAAPDPMKTCISVRLPWQPEPLYFCMEKEKFRYRSQCRQTKGNCGLDLFRNDTLVVSTPWDCCPFASMPDPCMTSHCPPAPMGRTCTEISIGQPVWGGDCCPSYWCEEGGIQPDGCRMKRLDPMCVNPPQGKTNCVAFHDPHGCCTKFQCDGEGKPGLCPAQHHAMEIQMRLNTTHAHMMNMSMKGVTTRNAASSRTVAHLNVLEPHAESVHHHMERGMPVAAVAGVGTSCISDANCPDALKCCSHDMSSYGDGRFVMRNMNPTHGQCLNPVMMAPIPAT</sequence>
<dbReference type="AlphaFoldDB" id="A0A226DEV8"/>
<dbReference type="OMA" id="KCCSHDM"/>
<comment type="caution">
    <text evidence="2">The sequence shown here is derived from an EMBL/GenBank/DDBJ whole genome shotgun (WGS) entry which is preliminary data.</text>
</comment>
<evidence type="ECO:0008006" key="4">
    <source>
        <dbReference type="Google" id="ProtNLM"/>
    </source>
</evidence>
<feature type="signal peptide" evidence="1">
    <location>
        <begin position="1"/>
        <end position="26"/>
    </location>
</feature>
<dbReference type="Proteomes" id="UP000198287">
    <property type="component" value="Unassembled WGS sequence"/>
</dbReference>
<dbReference type="EMBL" id="LNIX01000022">
    <property type="protein sequence ID" value="OXA43508.1"/>
    <property type="molecule type" value="Genomic_DNA"/>
</dbReference>
<reference evidence="2 3" key="1">
    <citation type="submission" date="2015-12" db="EMBL/GenBank/DDBJ databases">
        <title>The genome of Folsomia candida.</title>
        <authorList>
            <person name="Faddeeva A."/>
            <person name="Derks M.F."/>
            <person name="Anvar Y."/>
            <person name="Smit S."/>
            <person name="Van Straalen N."/>
            <person name="Roelofs D."/>
        </authorList>
    </citation>
    <scope>NUCLEOTIDE SEQUENCE [LARGE SCALE GENOMIC DNA]</scope>
    <source>
        <strain evidence="2 3">VU population</strain>
        <tissue evidence="2">Whole body</tissue>
    </source>
</reference>
<evidence type="ECO:0000313" key="3">
    <source>
        <dbReference type="Proteomes" id="UP000198287"/>
    </source>
</evidence>
<evidence type="ECO:0000256" key="1">
    <source>
        <dbReference type="SAM" id="SignalP"/>
    </source>
</evidence>
<dbReference type="OrthoDB" id="10425799at2759"/>
<proteinExistence type="predicted"/>
<feature type="chain" id="PRO_5012307869" description="WAP domain-containing protein" evidence="1">
    <location>
        <begin position="27"/>
        <end position="312"/>
    </location>
</feature>
<name>A0A226DEV8_FOLCA</name>
<keyword evidence="1" id="KW-0732">Signal</keyword>
<organism evidence="2 3">
    <name type="scientific">Folsomia candida</name>
    <name type="common">Springtail</name>
    <dbReference type="NCBI Taxonomy" id="158441"/>
    <lineage>
        <taxon>Eukaryota</taxon>
        <taxon>Metazoa</taxon>
        <taxon>Ecdysozoa</taxon>
        <taxon>Arthropoda</taxon>
        <taxon>Hexapoda</taxon>
        <taxon>Collembola</taxon>
        <taxon>Entomobryomorpha</taxon>
        <taxon>Isotomoidea</taxon>
        <taxon>Isotomidae</taxon>
        <taxon>Proisotominae</taxon>
        <taxon>Folsomia</taxon>
    </lineage>
</organism>